<reference evidence="3" key="1">
    <citation type="submission" date="2018-03" db="EMBL/GenBank/DDBJ databases">
        <title>Ecological and genomic features of two cosmopolitan and abundant freshwater picocyanobacteria.</title>
        <authorList>
            <person name="Cabello-Yeves P.J."/>
            <person name="Picazo A."/>
            <person name="Camacho A."/>
            <person name="Callieri C."/>
            <person name="Rosselli R."/>
            <person name="Roda-Garcia J."/>
            <person name="Coutinho F.H."/>
            <person name="Rodriguez-Valera F."/>
        </authorList>
    </citation>
    <scope>NUCLEOTIDE SEQUENCE [LARGE SCALE GENOMIC DNA]</scope>
    <source>
        <strain evidence="3">Tous</strain>
    </source>
</reference>
<organism evidence="2 3">
    <name type="scientific">Synechococcus lacustris str. Tous</name>
    <dbReference type="NCBI Taxonomy" id="1910958"/>
    <lineage>
        <taxon>Bacteria</taxon>
        <taxon>Bacillati</taxon>
        <taxon>Cyanobacteriota</taxon>
        <taxon>Cyanophyceae</taxon>
        <taxon>Synechococcales</taxon>
        <taxon>Synechococcaceae</taxon>
        <taxon>Synechococcus</taxon>
    </lineage>
</organism>
<gene>
    <name evidence="2" type="ORF">C7K08_14460</name>
</gene>
<accession>A0A2P7EAF1</accession>
<evidence type="ECO:0000313" key="3">
    <source>
        <dbReference type="Proteomes" id="UP000240206"/>
    </source>
</evidence>
<dbReference type="RefSeq" id="WP_106501176.1">
    <property type="nucleotide sequence ID" value="NZ_PXVC01000221.1"/>
</dbReference>
<keyword evidence="3" id="KW-1185">Reference proteome</keyword>
<dbReference type="InterPro" id="IPR057548">
    <property type="entry name" value="S-AdoMet_lyase-like"/>
</dbReference>
<dbReference type="Proteomes" id="UP000240206">
    <property type="component" value="Unassembled WGS sequence"/>
</dbReference>
<feature type="compositionally biased region" description="Basic and acidic residues" evidence="1">
    <location>
        <begin position="82"/>
        <end position="92"/>
    </location>
</feature>
<proteinExistence type="predicted"/>
<feature type="compositionally biased region" description="Basic residues" evidence="1">
    <location>
        <begin position="60"/>
        <end position="69"/>
    </location>
</feature>
<protein>
    <submittedName>
        <fullName evidence="2">Uncharacterized protein</fullName>
    </submittedName>
</protein>
<evidence type="ECO:0000313" key="2">
    <source>
        <dbReference type="EMBL" id="PSI00197.1"/>
    </source>
</evidence>
<dbReference type="AlphaFoldDB" id="A0A2P7EAF1"/>
<comment type="caution">
    <text evidence="2">The sequence shown here is derived from an EMBL/GenBank/DDBJ whole genome shotgun (WGS) entry which is preliminary data.</text>
</comment>
<feature type="compositionally biased region" description="Polar residues" evidence="1">
    <location>
        <begin position="102"/>
        <end position="114"/>
    </location>
</feature>
<sequence length="158" mass="17337">MSSDRSDKTNKEKQQRSDKLVKRIRGAGLPGPTQTKGAYRETGTTEDQTEKSFVVSSGKMGKRKFKKVASKLGQEGGLKQKKNQEPNSKEGDQDSVLIKQKPGSQPKASWLGTSRRSDADPKLGKKYDQGKMSTRDANLPLNPGEGATIVGKKKLQFK</sequence>
<feature type="compositionally biased region" description="Basic and acidic residues" evidence="1">
    <location>
        <begin position="115"/>
        <end position="129"/>
    </location>
</feature>
<dbReference type="EMBL" id="PXVC01000221">
    <property type="protein sequence ID" value="PSI00197.1"/>
    <property type="molecule type" value="Genomic_DNA"/>
</dbReference>
<evidence type="ECO:0000256" key="1">
    <source>
        <dbReference type="SAM" id="MobiDB-lite"/>
    </source>
</evidence>
<dbReference type="Pfam" id="PF23780">
    <property type="entry name" value="S-AdoMet_lyase"/>
    <property type="match status" value="1"/>
</dbReference>
<name>A0A2P7EAF1_9SYNE</name>
<feature type="region of interest" description="Disordered" evidence="1">
    <location>
        <begin position="1"/>
        <end position="158"/>
    </location>
</feature>
<feature type="compositionally biased region" description="Basic and acidic residues" evidence="1">
    <location>
        <begin position="1"/>
        <end position="21"/>
    </location>
</feature>